<gene>
    <name evidence="1" type="ORF">Cch02nite_34650</name>
</gene>
<evidence type="ECO:0000313" key="2">
    <source>
        <dbReference type="Proteomes" id="UP000619293"/>
    </source>
</evidence>
<accession>A0A8J3JS04</accession>
<evidence type="ECO:0008006" key="3">
    <source>
        <dbReference type="Google" id="ProtNLM"/>
    </source>
</evidence>
<name>A0A8J3JS04_9ACTN</name>
<dbReference type="RefSeq" id="WP_191844060.1">
    <property type="nucleotide sequence ID" value="NZ_BAAALB010000045.1"/>
</dbReference>
<evidence type="ECO:0000313" key="1">
    <source>
        <dbReference type="EMBL" id="GIF90021.1"/>
    </source>
</evidence>
<sequence>MPAPGSRAGVRIADAADVGRALSLIRDNAAERANTTDMAHPVARAAGLDQTRLAPALPVHDALRGLLPSQGLRRGSVVSVVGSTLLALAMLSATSEQGSWCAAVGMPDLGLAAAAEAGVELSRFALVPHPGPQWLEVVGALLDGFDVVMVRPPARPTDRVASLLAARARQRGAVLVPVTADWPTSDMTLSATDRQWHGLGQGHGRLRYTDVTVDSRGRGSAGKPRGTVIRLPLGAGPLIEEAPTTKRHLHVV</sequence>
<dbReference type="Proteomes" id="UP000619293">
    <property type="component" value="Unassembled WGS sequence"/>
</dbReference>
<dbReference type="EMBL" id="BONG01000020">
    <property type="protein sequence ID" value="GIF90021.1"/>
    <property type="molecule type" value="Genomic_DNA"/>
</dbReference>
<proteinExistence type="predicted"/>
<organism evidence="1 2">
    <name type="scientific">Catellatospora chokoriensis</name>
    <dbReference type="NCBI Taxonomy" id="310353"/>
    <lineage>
        <taxon>Bacteria</taxon>
        <taxon>Bacillati</taxon>
        <taxon>Actinomycetota</taxon>
        <taxon>Actinomycetes</taxon>
        <taxon>Micromonosporales</taxon>
        <taxon>Micromonosporaceae</taxon>
        <taxon>Catellatospora</taxon>
    </lineage>
</organism>
<dbReference type="AlphaFoldDB" id="A0A8J3JS04"/>
<reference evidence="1 2" key="1">
    <citation type="submission" date="2021-01" db="EMBL/GenBank/DDBJ databases">
        <title>Whole genome shotgun sequence of Catellatospora chokoriensis NBRC 107358.</title>
        <authorList>
            <person name="Komaki H."/>
            <person name="Tamura T."/>
        </authorList>
    </citation>
    <scope>NUCLEOTIDE SEQUENCE [LARGE SCALE GENOMIC DNA]</scope>
    <source>
        <strain evidence="1 2">NBRC 107358</strain>
    </source>
</reference>
<protein>
    <recommendedName>
        <fullName evidence="3">Protein ImuA</fullName>
    </recommendedName>
</protein>
<comment type="caution">
    <text evidence="1">The sequence shown here is derived from an EMBL/GenBank/DDBJ whole genome shotgun (WGS) entry which is preliminary data.</text>
</comment>
<keyword evidence="2" id="KW-1185">Reference proteome</keyword>